<organism evidence="2 3">
    <name type="scientific">Euphydryas editha</name>
    <name type="common">Edith's checkerspot</name>
    <dbReference type="NCBI Taxonomy" id="104508"/>
    <lineage>
        <taxon>Eukaryota</taxon>
        <taxon>Metazoa</taxon>
        <taxon>Ecdysozoa</taxon>
        <taxon>Arthropoda</taxon>
        <taxon>Hexapoda</taxon>
        <taxon>Insecta</taxon>
        <taxon>Pterygota</taxon>
        <taxon>Neoptera</taxon>
        <taxon>Endopterygota</taxon>
        <taxon>Lepidoptera</taxon>
        <taxon>Glossata</taxon>
        <taxon>Ditrysia</taxon>
        <taxon>Papilionoidea</taxon>
        <taxon>Nymphalidae</taxon>
        <taxon>Nymphalinae</taxon>
        <taxon>Euphydryas</taxon>
    </lineage>
</organism>
<name>A0AAU9UE66_EUPED</name>
<dbReference type="EMBL" id="CAKOGL010000017">
    <property type="protein sequence ID" value="CAH2097272.1"/>
    <property type="molecule type" value="Genomic_DNA"/>
</dbReference>
<evidence type="ECO:0000313" key="2">
    <source>
        <dbReference type="EMBL" id="CAH2097272.1"/>
    </source>
</evidence>
<comment type="caution">
    <text evidence="2">The sequence shown here is derived from an EMBL/GenBank/DDBJ whole genome shotgun (WGS) entry which is preliminary data.</text>
</comment>
<keyword evidence="3" id="KW-1185">Reference proteome</keyword>
<feature type="domain" description="Reverse transcriptase" evidence="1">
    <location>
        <begin position="4"/>
        <end position="70"/>
    </location>
</feature>
<proteinExistence type="predicted"/>
<accession>A0AAU9UE66</accession>
<evidence type="ECO:0000259" key="1">
    <source>
        <dbReference type="Pfam" id="PF00078"/>
    </source>
</evidence>
<reference evidence="2" key="1">
    <citation type="submission" date="2022-03" db="EMBL/GenBank/DDBJ databases">
        <authorList>
            <person name="Tunstrom K."/>
        </authorList>
    </citation>
    <scope>NUCLEOTIDE SEQUENCE</scope>
</reference>
<protein>
    <recommendedName>
        <fullName evidence="1">Reverse transcriptase domain-containing protein</fullName>
    </recommendedName>
</protein>
<dbReference type="InterPro" id="IPR000477">
    <property type="entry name" value="RT_dom"/>
</dbReference>
<sequence length="71" mass="8403">MSEHKTVEKMMISRLQWRLFPTLHRSQYGFMPQRGTEDALYDLVEHIRQEIKLKKIVLLVSLDIEGAFDNA</sequence>
<dbReference type="Proteomes" id="UP001153954">
    <property type="component" value="Unassembled WGS sequence"/>
</dbReference>
<dbReference type="Pfam" id="PF00078">
    <property type="entry name" value="RVT_1"/>
    <property type="match status" value="1"/>
</dbReference>
<gene>
    <name evidence="2" type="ORF">EEDITHA_LOCUS12516</name>
</gene>
<evidence type="ECO:0000313" key="3">
    <source>
        <dbReference type="Proteomes" id="UP001153954"/>
    </source>
</evidence>
<dbReference type="AlphaFoldDB" id="A0AAU9UE66"/>